<gene>
    <name evidence="2" type="ORF">SAMN05192542_103615</name>
</gene>
<evidence type="ECO:0000313" key="2">
    <source>
        <dbReference type="EMBL" id="SEK82418.1"/>
    </source>
</evidence>
<name>A0A1H7K6D1_9BURK</name>
<keyword evidence="3" id="KW-1185">Reference proteome</keyword>
<dbReference type="Proteomes" id="UP000199120">
    <property type="component" value="Unassembled WGS sequence"/>
</dbReference>
<feature type="compositionally biased region" description="Basic and acidic residues" evidence="1">
    <location>
        <begin position="60"/>
        <end position="69"/>
    </location>
</feature>
<feature type="compositionally biased region" description="Polar residues" evidence="1">
    <location>
        <begin position="48"/>
        <end position="57"/>
    </location>
</feature>
<feature type="region of interest" description="Disordered" evidence="1">
    <location>
        <begin position="1"/>
        <end position="69"/>
    </location>
</feature>
<reference evidence="3" key="1">
    <citation type="submission" date="2016-10" db="EMBL/GenBank/DDBJ databases">
        <authorList>
            <person name="Varghese N."/>
            <person name="Submissions S."/>
        </authorList>
    </citation>
    <scope>NUCLEOTIDE SEQUENCE [LARGE SCALE GENOMIC DNA]</scope>
    <source>
        <strain evidence="3">LMG 26416</strain>
    </source>
</reference>
<organism evidence="2 3">
    <name type="scientific">Paraburkholderia caballeronis</name>
    <dbReference type="NCBI Taxonomy" id="416943"/>
    <lineage>
        <taxon>Bacteria</taxon>
        <taxon>Pseudomonadati</taxon>
        <taxon>Pseudomonadota</taxon>
        <taxon>Betaproteobacteria</taxon>
        <taxon>Burkholderiales</taxon>
        <taxon>Burkholderiaceae</taxon>
        <taxon>Paraburkholderia</taxon>
    </lineage>
</organism>
<evidence type="ECO:0000256" key="1">
    <source>
        <dbReference type="SAM" id="MobiDB-lite"/>
    </source>
</evidence>
<dbReference type="AlphaFoldDB" id="A0A1H7K6D1"/>
<dbReference type="EMBL" id="FOAJ01000003">
    <property type="protein sequence ID" value="SEK82418.1"/>
    <property type="molecule type" value="Genomic_DNA"/>
</dbReference>
<evidence type="ECO:0000313" key="3">
    <source>
        <dbReference type="Proteomes" id="UP000199120"/>
    </source>
</evidence>
<dbReference type="STRING" id="416943.SAMN05445871_2312"/>
<sequence length="69" mass="7584">MNAAAVRPRQNTSRTGKTMVAPLPTLNLLSSPHWLRPVRRARGGGPQSGTVTKPQRTATHRHEPPKEKP</sequence>
<proteinExistence type="predicted"/>
<protein>
    <submittedName>
        <fullName evidence="2">Uncharacterized protein</fullName>
    </submittedName>
</protein>
<accession>A0A1H7K6D1</accession>